<gene>
    <name evidence="1" type="ORF">MPL3356_270039</name>
</gene>
<name>A0A090DUB9_MESPL</name>
<evidence type="ECO:0000313" key="1">
    <source>
        <dbReference type="EMBL" id="CDX18276.1"/>
    </source>
</evidence>
<keyword evidence="2" id="KW-1185">Reference proteome</keyword>
<organism evidence="1 2">
    <name type="scientific">Mesorhizobium plurifarium</name>
    <dbReference type="NCBI Taxonomy" id="69974"/>
    <lineage>
        <taxon>Bacteria</taxon>
        <taxon>Pseudomonadati</taxon>
        <taxon>Pseudomonadota</taxon>
        <taxon>Alphaproteobacteria</taxon>
        <taxon>Hyphomicrobiales</taxon>
        <taxon>Phyllobacteriaceae</taxon>
        <taxon>Mesorhizobium</taxon>
    </lineage>
</organism>
<dbReference type="EMBL" id="CCMZ01000020">
    <property type="protein sequence ID" value="CDX18276.1"/>
    <property type="molecule type" value="Genomic_DNA"/>
</dbReference>
<sequence>MYPRRKYQLHEAVMQFTFSCAFSGDYFVAMRGIAGADYAGLSWIGKIDCLDETYPFSKWSEKRLGELACQRRQTMRQCCGGNLPRQKSVAKIS</sequence>
<proteinExistence type="predicted"/>
<reference evidence="2" key="1">
    <citation type="submission" date="2014-08" db="EMBL/GenBank/DDBJ databases">
        <authorList>
            <person name="Moulin L."/>
        </authorList>
    </citation>
    <scope>NUCLEOTIDE SEQUENCE [LARGE SCALE GENOMIC DNA]</scope>
</reference>
<protein>
    <submittedName>
        <fullName evidence="1">Uncharacterized protein</fullName>
    </submittedName>
</protein>
<evidence type="ECO:0000313" key="2">
    <source>
        <dbReference type="Proteomes" id="UP000045285"/>
    </source>
</evidence>
<dbReference type="Proteomes" id="UP000045285">
    <property type="component" value="Unassembled WGS sequence"/>
</dbReference>
<dbReference type="AlphaFoldDB" id="A0A090DUB9"/>
<accession>A0A090DUB9</accession>